<protein>
    <submittedName>
        <fullName evidence="1">Uncharacterized protein</fullName>
    </submittedName>
</protein>
<dbReference type="KEGG" id="sgv:B1H19_01545"/>
<proteinExistence type="predicted"/>
<keyword evidence="2" id="KW-1185">Reference proteome</keyword>
<dbReference type="AlphaFoldDB" id="A0A1V0TJJ1"/>
<gene>
    <name evidence="1" type="ORF">B1H19_01545</name>
</gene>
<name>A0A1V0TJJ1_9ACTN</name>
<sequence length="214" mass="24692">MALLVDAWFLLANGYLHNDDDRVPRGDRYPFSEERGKEIVAGMRLKDEFPELYGFIFGKKLRVNAAGYLVADDGRTVLEPRRQAKDVYELGGGSGHDEISHYVFTVRNAEAFSRRAADVVTTYHSSPVRNVPLWSEVATLEDEDHPWEPGESREEMATWEDPADLEYWRVWRLLENRPFEKRPYVDITVTVSHPAYLEHLTDGMRWSTAHTGHV</sequence>
<dbReference type="Proteomes" id="UP000192726">
    <property type="component" value="Chromosome"/>
</dbReference>
<organism evidence="1 2">
    <name type="scientific">Streptomyces gilvosporeus</name>
    <dbReference type="NCBI Taxonomy" id="553510"/>
    <lineage>
        <taxon>Bacteria</taxon>
        <taxon>Bacillati</taxon>
        <taxon>Actinomycetota</taxon>
        <taxon>Actinomycetes</taxon>
        <taxon>Kitasatosporales</taxon>
        <taxon>Streptomycetaceae</taxon>
        <taxon>Streptomyces</taxon>
    </lineage>
</organism>
<dbReference type="EMBL" id="CP020569">
    <property type="protein sequence ID" value="ARF53040.1"/>
    <property type="molecule type" value="Genomic_DNA"/>
</dbReference>
<accession>A0A1V0TJJ1</accession>
<evidence type="ECO:0000313" key="2">
    <source>
        <dbReference type="Proteomes" id="UP000192726"/>
    </source>
</evidence>
<evidence type="ECO:0000313" key="1">
    <source>
        <dbReference type="EMBL" id="ARF53040.1"/>
    </source>
</evidence>
<reference evidence="1 2" key="1">
    <citation type="submission" date="2017-04" db="EMBL/GenBank/DDBJ databases">
        <title>Complete Genome Sequence of Streptomyces gilvosporeus F607, a Capable Producer of Natamycin.</title>
        <authorList>
            <person name="Zong G."/>
            <person name="Zhong C."/>
            <person name="Fu J."/>
            <person name="Qin R."/>
            <person name="Cao G."/>
        </authorList>
    </citation>
    <scope>NUCLEOTIDE SEQUENCE [LARGE SCALE GENOMIC DNA]</scope>
    <source>
        <strain evidence="1 2">F607</strain>
    </source>
</reference>